<reference evidence="1" key="1">
    <citation type="submission" date="2024-01" db="EMBL/GenBank/DDBJ databases">
        <authorList>
            <person name="Webb A."/>
        </authorList>
    </citation>
    <scope>NUCLEOTIDE SEQUENCE</scope>
    <source>
        <strain evidence="1">Pm1</strain>
    </source>
</reference>
<sequence length="41" mass="4588">MDEEIASLEDEARHLTGRVEKLCGRETAETACSLQLAELLR</sequence>
<name>A0AAV1TT47_9STRA</name>
<dbReference type="EMBL" id="CAKLBY020000075">
    <property type="protein sequence ID" value="CAK7924543.1"/>
    <property type="molecule type" value="Genomic_DNA"/>
</dbReference>
<organism evidence="1 2">
    <name type="scientific">Peronospora matthiolae</name>
    <dbReference type="NCBI Taxonomy" id="2874970"/>
    <lineage>
        <taxon>Eukaryota</taxon>
        <taxon>Sar</taxon>
        <taxon>Stramenopiles</taxon>
        <taxon>Oomycota</taxon>
        <taxon>Peronosporomycetes</taxon>
        <taxon>Peronosporales</taxon>
        <taxon>Peronosporaceae</taxon>
        <taxon>Peronospora</taxon>
    </lineage>
</organism>
<proteinExistence type="predicted"/>
<dbReference type="AlphaFoldDB" id="A0AAV1TT47"/>
<evidence type="ECO:0000313" key="2">
    <source>
        <dbReference type="Proteomes" id="UP001162060"/>
    </source>
</evidence>
<gene>
    <name evidence="1" type="ORF">PM001_LOCUS9693</name>
</gene>
<dbReference type="Proteomes" id="UP001162060">
    <property type="component" value="Unassembled WGS sequence"/>
</dbReference>
<comment type="caution">
    <text evidence="1">The sequence shown here is derived from an EMBL/GenBank/DDBJ whole genome shotgun (WGS) entry which is preliminary data.</text>
</comment>
<accession>A0AAV1TT47</accession>
<evidence type="ECO:0000313" key="1">
    <source>
        <dbReference type="EMBL" id="CAK7924543.1"/>
    </source>
</evidence>
<protein>
    <submittedName>
        <fullName evidence="1">Uncharacterized protein</fullName>
    </submittedName>
</protein>